<evidence type="ECO:0000256" key="15">
    <source>
        <dbReference type="PROSITE-ProRule" id="PRU00134"/>
    </source>
</evidence>
<comment type="caution">
    <text evidence="18">The sequence shown here is derived from an EMBL/GenBank/DDBJ whole genome shotgun (WGS) entry which is preliminary data.</text>
</comment>
<evidence type="ECO:0000256" key="8">
    <source>
        <dbReference type="ARBA" id="ARBA00022771"/>
    </source>
</evidence>
<dbReference type="GO" id="GO:0005737">
    <property type="term" value="C:cytoplasm"/>
    <property type="evidence" value="ECO:0007669"/>
    <property type="project" value="UniProtKB-SubCell"/>
</dbReference>
<evidence type="ECO:0000313" key="19">
    <source>
        <dbReference type="Proteomes" id="UP001152888"/>
    </source>
</evidence>
<evidence type="ECO:0000256" key="14">
    <source>
        <dbReference type="ARBA" id="ARBA00093680"/>
    </source>
</evidence>
<evidence type="ECO:0000256" key="5">
    <source>
        <dbReference type="ARBA" id="ARBA00022679"/>
    </source>
</evidence>
<sequence>MDSLLGYYSEKFASIEGNIFEIFSQFYNLDLSPIDSWLESHFINIIEKDDKTSTHYRKEGNKCYARKDLVKSLKYYTKSVCNATPGNREYALALANRSAVILEMGAYENCLRDIEHCLKADYPNELKPKIHFRKAECYLASNQKEYFEKCVAELDDLLGTNAQIENKDKYVARLNNLKKGKMKNKIPEVSQEHPIELPTFSEGENINFAYASSKIRISYEKSKGRHVIASKKIHKGELLFIEKAFIFAPVFKEDKCFYPFKCYNCLNDVISSIPCKSCTLCIYCSEKCLASSWNECHRWECVGMKGSIWYDLGIAFPAFKAVLKGVKSGFKTIKGDHSEDLKKFGDKQDNYPYFNRLISHIYKTKNAAPYVVMAAVVVTYLKKHTNFFPWFLKQKNCPKSNMVDLVNYTGGLITKHIAQLTTNSSIIEHWTYSSTDLLFPDILVNVACGMFPSVSIMNHSCRPNVTNFFICDTIVVKALDDISENKEIYNCYGIDYRIMNREQRQMACRSLYHFDCKCEICTNPSKEVDVLDSYLCPKCKSLIPDLPDSSLSFCVNCGKEVLLEPLRKTNKNAQKYLEDKNDNQLENLLKCLKLRKEILYKHHKDFEDVYYSLYNFFVGTGDAENMFKYFHFWLQNEKARKGDNSRGVGTKLYEAALAILHCLQNNNPKNCSNLKTFLRDVEHMIREAKIILNLYYPAHITNRLNKKIQFISNK</sequence>
<comment type="subcellular location">
    <subcellularLocation>
        <location evidence="2">Cytoplasm</location>
    </subcellularLocation>
    <subcellularLocation>
        <location evidence="1">Nucleus</location>
    </subcellularLocation>
</comment>
<comment type="function">
    <text evidence="12">Protein-lysine N-methyltransferase. Monomethylates PRMT5, modulating its transcriptional activity. May also act as a histone methyltransferase. Plays a critical role in cardiac development. Acts as a key epigenetic regulator of gene expression during cardiac development via its dual activities as a methyltransferase and negative regulator of HDAC1.</text>
</comment>
<keyword evidence="5" id="KW-0808">Transferase</keyword>
<dbReference type="PROSITE" id="PS50865">
    <property type="entry name" value="ZF_MYND_2"/>
    <property type="match status" value="1"/>
</dbReference>
<dbReference type="GO" id="GO:0032259">
    <property type="term" value="P:methylation"/>
    <property type="evidence" value="ECO:0007669"/>
    <property type="project" value="UniProtKB-KW"/>
</dbReference>
<evidence type="ECO:0000313" key="18">
    <source>
        <dbReference type="EMBL" id="CAH1968868.1"/>
    </source>
</evidence>
<proteinExistence type="predicted"/>
<dbReference type="InterPro" id="IPR001214">
    <property type="entry name" value="SET_dom"/>
</dbReference>
<evidence type="ECO:0000256" key="7">
    <source>
        <dbReference type="ARBA" id="ARBA00022723"/>
    </source>
</evidence>
<dbReference type="InterPro" id="IPR052097">
    <property type="entry name" value="SET-MYND_domain_protein"/>
</dbReference>
<accession>A0A9P0K9V8</accession>
<dbReference type="AlphaFoldDB" id="A0A9P0K9V8"/>
<dbReference type="Pfam" id="PF00856">
    <property type="entry name" value="SET"/>
    <property type="match status" value="1"/>
</dbReference>
<keyword evidence="9" id="KW-0862">Zinc</keyword>
<dbReference type="PROSITE" id="PS01360">
    <property type="entry name" value="ZF_MYND_1"/>
    <property type="match status" value="1"/>
</dbReference>
<dbReference type="SUPFAM" id="SSF48452">
    <property type="entry name" value="TPR-like"/>
    <property type="match status" value="1"/>
</dbReference>
<evidence type="ECO:0000256" key="2">
    <source>
        <dbReference type="ARBA" id="ARBA00004496"/>
    </source>
</evidence>
<dbReference type="SUPFAM" id="SSF82199">
    <property type="entry name" value="SET domain"/>
    <property type="match status" value="1"/>
</dbReference>
<dbReference type="PANTHER" id="PTHR46165">
    <property type="entry name" value="SET AND MYND DOMAIN-CONTAINING PROTEIN 4"/>
    <property type="match status" value="1"/>
</dbReference>
<dbReference type="InterPro" id="IPR011990">
    <property type="entry name" value="TPR-like_helical_dom_sf"/>
</dbReference>
<dbReference type="GO" id="GO:0008170">
    <property type="term" value="F:N-methyltransferase activity"/>
    <property type="evidence" value="ECO:0007669"/>
    <property type="project" value="UniProtKB-ARBA"/>
</dbReference>
<dbReference type="GO" id="GO:0008276">
    <property type="term" value="F:protein methyltransferase activity"/>
    <property type="evidence" value="ECO:0007669"/>
    <property type="project" value="UniProtKB-ARBA"/>
</dbReference>
<dbReference type="GO" id="GO:0042826">
    <property type="term" value="F:histone deacetylase binding"/>
    <property type="evidence" value="ECO:0007669"/>
    <property type="project" value="TreeGrafter"/>
</dbReference>
<name>A0A9P0K9V8_ACAOB</name>
<evidence type="ECO:0000256" key="11">
    <source>
        <dbReference type="ARBA" id="ARBA00048985"/>
    </source>
</evidence>
<dbReference type="PROSITE" id="PS50280">
    <property type="entry name" value="SET"/>
    <property type="match status" value="1"/>
</dbReference>
<evidence type="ECO:0000256" key="12">
    <source>
        <dbReference type="ARBA" id="ARBA00093423"/>
    </source>
</evidence>
<reference evidence="18" key="1">
    <citation type="submission" date="2022-03" db="EMBL/GenBank/DDBJ databases">
        <authorList>
            <person name="Sayadi A."/>
        </authorList>
    </citation>
    <scope>NUCLEOTIDE SEQUENCE</scope>
</reference>
<dbReference type="Gene3D" id="1.25.40.10">
    <property type="entry name" value="Tetratricopeptide repeat domain"/>
    <property type="match status" value="1"/>
</dbReference>
<dbReference type="Gene3D" id="6.10.140.2220">
    <property type="match status" value="1"/>
</dbReference>
<gene>
    <name evidence="18" type="ORF">ACAOBT_LOCUS8114</name>
</gene>
<evidence type="ECO:0000256" key="1">
    <source>
        <dbReference type="ARBA" id="ARBA00004123"/>
    </source>
</evidence>
<dbReference type="Proteomes" id="UP001152888">
    <property type="component" value="Unassembled WGS sequence"/>
</dbReference>
<keyword evidence="3" id="KW-0963">Cytoplasm</keyword>
<keyword evidence="7" id="KW-0479">Metal-binding</keyword>
<evidence type="ECO:0000256" key="3">
    <source>
        <dbReference type="ARBA" id="ARBA00022490"/>
    </source>
</evidence>
<dbReference type="GO" id="GO:0008270">
    <property type="term" value="F:zinc ion binding"/>
    <property type="evidence" value="ECO:0007669"/>
    <property type="project" value="UniProtKB-KW"/>
</dbReference>
<dbReference type="OrthoDB" id="62495at2759"/>
<dbReference type="EMBL" id="CAKOFQ010006757">
    <property type="protein sequence ID" value="CAH1968868.1"/>
    <property type="molecule type" value="Genomic_DNA"/>
</dbReference>
<dbReference type="CDD" id="cd10536">
    <property type="entry name" value="SET_SMYD4"/>
    <property type="match status" value="1"/>
</dbReference>
<keyword evidence="4" id="KW-0489">Methyltransferase</keyword>
<evidence type="ECO:0000256" key="10">
    <source>
        <dbReference type="ARBA" id="ARBA00023242"/>
    </source>
</evidence>
<dbReference type="InterPro" id="IPR002893">
    <property type="entry name" value="Znf_MYND"/>
</dbReference>
<dbReference type="GO" id="GO:0008757">
    <property type="term" value="F:S-adenosylmethionine-dependent methyltransferase activity"/>
    <property type="evidence" value="ECO:0007669"/>
    <property type="project" value="UniProtKB-ARBA"/>
</dbReference>
<dbReference type="Gene3D" id="2.170.270.10">
    <property type="entry name" value="SET domain"/>
    <property type="match status" value="1"/>
</dbReference>
<keyword evidence="6" id="KW-0949">S-adenosyl-L-methionine</keyword>
<evidence type="ECO:0000256" key="13">
    <source>
        <dbReference type="ARBA" id="ARBA00093635"/>
    </source>
</evidence>
<evidence type="ECO:0000259" key="16">
    <source>
        <dbReference type="PROSITE" id="PS50280"/>
    </source>
</evidence>
<comment type="catalytic activity">
    <reaction evidence="11">
        <text>L-lysyl-[protein] + S-adenosyl-L-methionine = N(6)-methyl-L-lysyl-[protein] + S-adenosyl-L-homocysteine + H(+)</text>
        <dbReference type="Rhea" id="RHEA:51736"/>
        <dbReference type="Rhea" id="RHEA-COMP:9752"/>
        <dbReference type="Rhea" id="RHEA-COMP:13053"/>
        <dbReference type="ChEBI" id="CHEBI:15378"/>
        <dbReference type="ChEBI" id="CHEBI:29969"/>
        <dbReference type="ChEBI" id="CHEBI:57856"/>
        <dbReference type="ChEBI" id="CHEBI:59789"/>
        <dbReference type="ChEBI" id="CHEBI:61929"/>
    </reaction>
</comment>
<organism evidence="18 19">
    <name type="scientific">Acanthoscelides obtectus</name>
    <name type="common">Bean weevil</name>
    <name type="synonym">Bruchus obtectus</name>
    <dbReference type="NCBI Taxonomy" id="200917"/>
    <lineage>
        <taxon>Eukaryota</taxon>
        <taxon>Metazoa</taxon>
        <taxon>Ecdysozoa</taxon>
        <taxon>Arthropoda</taxon>
        <taxon>Hexapoda</taxon>
        <taxon>Insecta</taxon>
        <taxon>Pterygota</taxon>
        <taxon>Neoptera</taxon>
        <taxon>Endopterygota</taxon>
        <taxon>Coleoptera</taxon>
        <taxon>Polyphaga</taxon>
        <taxon>Cucujiformia</taxon>
        <taxon>Chrysomeloidea</taxon>
        <taxon>Chrysomelidae</taxon>
        <taxon>Bruchinae</taxon>
        <taxon>Bruchini</taxon>
        <taxon>Acanthoscelides</taxon>
    </lineage>
</organism>
<dbReference type="InterPro" id="IPR046341">
    <property type="entry name" value="SET_dom_sf"/>
</dbReference>
<protein>
    <recommendedName>
        <fullName evidence="13">Protein-lysine N-methyltransferase SMYD4</fullName>
    </recommendedName>
    <alternativeName>
        <fullName evidence="14">SET and MYND domain-containing protein 4</fullName>
    </alternativeName>
</protein>
<evidence type="ECO:0000256" key="4">
    <source>
        <dbReference type="ARBA" id="ARBA00022603"/>
    </source>
</evidence>
<dbReference type="InterPro" id="IPR044421">
    <property type="entry name" value="SMYD4_SET"/>
</dbReference>
<feature type="domain" description="SET" evidence="16">
    <location>
        <begin position="213"/>
        <end position="493"/>
    </location>
</feature>
<dbReference type="Gene3D" id="1.10.220.160">
    <property type="match status" value="1"/>
</dbReference>
<keyword evidence="19" id="KW-1185">Reference proteome</keyword>
<dbReference type="SUPFAM" id="SSF144232">
    <property type="entry name" value="HIT/MYND zinc finger-like"/>
    <property type="match status" value="1"/>
</dbReference>
<evidence type="ECO:0000256" key="6">
    <source>
        <dbReference type="ARBA" id="ARBA00022691"/>
    </source>
</evidence>
<evidence type="ECO:0000259" key="17">
    <source>
        <dbReference type="PROSITE" id="PS50865"/>
    </source>
</evidence>
<dbReference type="GO" id="GO:0005634">
    <property type="term" value="C:nucleus"/>
    <property type="evidence" value="ECO:0007669"/>
    <property type="project" value="UniProtKB-SubCell"/>
</dbReference>
<evidence type="ECO:0000256" key="9">
    <source>
        <dbReference type="ARBA" id="ARBA00022833"/>
    </source>
</evidence>
<keyword evidence="10" id="KW-0539">Nucleus</keyword>
<dbReference type="PANTHER" id="PTHR46165:SF2">
    <property type="entry name" value="SET AND MYND DOMAIN-CONTAINING PROTEIN 4"/>
    <property type="match status" value="1"/>
</dbReference>
<feature type="domain" description="MYND-type" evidence="17">
    <location>
        <begin position="262"/>
        <end position="301"/>
    </location>
</feature>
<keyword evidence="8 15" id="KW-0863">Zinc-finger</keyword>